<evidence type="ECO:0000256" key="4">
    <source>
        <dbReference type="ARBA" id="ARBA00044144"/>
    </source>
</evidence>
<protein>
    <recommendedName>
        <fullName evidence="4">Translation initiation factor eIF2B subunit epsilon</fullName>
    </recommendedName>
    <alternativeName>
        <fullName evidence="5">eIF2B GDP-GTP exchange factor subunit epsilon</fullName>
    </alternativeName>
</protein>
<dbReference type="GO" id="GO:0005829">
    <property type="term" value="C:cytosol"/>
    <property type="evidence" value="ECO:0007669"/>
    <property type="project" value="UniProtKB-SubCell"/>
</dbReference>
<evidence type="ECO:0000256" key="5">
    <source>
        <dbReference type="ARBA" id="ARBA00044345"/>
    </source>
</evidence>
<keyword evidence="3" id="KW-0963">Cytoplasm</keyword>
<proteinExistence type="inferred from homology"/>
<dbReference type="AlphaFoldDB" id="A0A383VLX2"/>
<dbReference type="GO" id="GO:0031369">
    <property type="term" value="F:translation initiation factor binding"/>
    <property type="evidence" value="ECO:0007669"/>
    <property type="project" value="InterPro"/>
</dbReference>
<feature type="region of interest" description="Disordered" evidence="7">
    <location>
        <begin position="629"/>
        <end position="666"/>
    </location>
</feature>
<feature type="domain" description="W2" evidence="8">
    <location>
        <begin position="667"/>
        <end position="866"/>
    </location>
</feature>
<feature type="compositionally biased region" description="Low complexity" evidence="7">
    <location>
        <begin position="516"/>
        <end position="540"/>
    </location>
</feature>
<evidence type="ECO:0000313" key="9">
    <source>
        <dbReference type="EMBL" id="SZX65923.1"/>
    </source>
</evidence>
<accession>A0A383VLX2</accession>
<dbReference type="Gene3D" id="3.90.550.10">
    <property type="entry name" value="Spore Coat Polysaccharide Biosynthesis Protein SpsA, Chain A"/>
    <property type="match status" value="1"/>
</dbReference>
<sequence length="871" mass="93481">MAPKSKGGGAEEKAKEVLTAVLLADSFTQRFRPITVEKPKVLLPLVNVPLLEYTLEWLALNKVEEILVFCCAHADQIKAHLADSKWLKQRSPRVSTVVSTNCLSLGEAMRSLDQKDIIKGTFILVSGDTVSNMDLGPALAAHKERADRDKDAIMTMVMKPTHEPHQRLRLGDTSLLVALDSSSQRLLKYQELDSPAAAAAAAGGQRDSSSAHHGAHHHHHHHHGRRGRSSQVWKLDASLWSERDCVQVRTDLIDTNISICSPEVLLMFSDNFDYQSLKRDFVAGTLSEEELGKKIHCHILQGEYAARVHNLRSYDAVSRDLLARWAFPFVPDTNVFYKAGPWGPSSYRYARGHKYLEAVTGCSRSAQLGRLLAVGAGAAIGDGCIVSQSVLGRGVSIGKNCRITGCYLQDGVVIGDNVTASHALLCEGVVVGSGATISPGVVLSYGVVVGPRHNVPAYAIVSLCKQITTEVSLSDDELEYASAGRVSSSSGRPPARRARNSTSGGGRQPRRSNAASDSESSSSSSSSDSDSSSEESSSSSTFGDTLGVKSMEKPSALAVKAAQVLAGNDKDQKAQIAGQVSELGFAVHLVGEGGAGYEWPMTDGYSAELYSIAPPPMTLAEHVYDSDAENDAAGGASDDAAGPGTARGAADEPGERSGGAGRGGAALDPETVFMQEVGETFLRCVKERFAETNAVIELNGLKIAEDRTFADCARYIFTAMLQLCLPCPGWVSPEYGCLFPADAPDSSSKDGKLALLSRFKQQLGEWGNLLRRFLRSEDDQVELLLTLEEFCGAEGVFEADSSGTAFAPLFANLLQLLYDGEVVEEAAITSWAAEKEHADEGEKLFLQKSAAFLAWLKEAEEDDSDEEDSDE</sequence>
<evidence type="ECO:0000256" key="7">
    <source>
        <dbReference type="SAM" id="MobiDB-lite"/>
    </source>
</evidence>
<evidence type="ECO:0000256" key="2">
    <source>
        <dbReference type="ARBA" id="ARBA00007878"/>
    </source>
</evidence>
<dbReference type="Pfam" id="PF02020">
    <property type="entry name" value="W2"/>
    <property type="match status" value="1"/>
</dbReference>
<dbReference type="Gene3D" id="1.25.40.180">
    <property type="match status" value="1"/>
</dbReference>
<dbReference type="InterPro" id="IPR016024">
    <property type="entry name" value="ARM-type_fold"/>
</dbReference>
<dbReference type="PANTHER" id="PTHR45887">
    <property type="entry name" value="TRANSLATION INITIATION FACTOR EIF-2B SUBUNIT EPSILON"/>
    <property type="match status" value="1"/>
</dbReference>
<dbReference type="Gene3D" id="2.160.10.10">
    <property type="entry name" value="Hexapeptide repeat proteins"/>
    <property type="match status" value="1"/>
</dbReference>
<comment type="subunit">
    <text evidence="6">Component of the translation initiation factor 2B (eIF2B) complex which is a heterodecamer of two sets of five different subunits: alpha, beta, gamma, delta and epsilon. Subunits alpha, beta and delta comprise a regulatory subcomplex and subunits epsilon and gamma comprise a catalytic subcomplex. Within the complex, the hexameric regulatory complex resides at the center, with the two heterodimeric catalytic subcomplexes bound on opposite sides.</text>
</comment>
<dbReference type="Pfam" id="PF00483">
    <property type="entry name" value="NTP_transferase"/>
    <property type="match status" value="1"/>
</dbReference>
<evidence type="ECO:0000256" key="6">
    <source>
        <dbReference type="ARBA" id="ARBA00046432"/>
    </source>
</evidence>
<dbReference type="InterPro" id="IPR044123">
    <property type="entry name" value="W2_eIF2B_epsilon"/>
</dbReference>
<comment type="subcellular location">
    <subcellularLocation>
        <location evidence="1">Cytoplasm</location>
        <location evidence="1">Cytosol</location>
    </subcellularLocation>
</comment>
<dbReference type="InterPro" id="IPR035543">
    <property type="entry name" value="eIF-2B_epsilon_N"/>
</dbReference>
<keyword evidence="10" id="KW-1185">Reference proteome</keyword>
<organism evidence="9 10">
    <name type="scientific">Tetradesmus obliquus</name>
    <name type="common">Green alga</name>
    <name type="synonym">Acutodesmus obliquus</name>
    <dbReference type="NCBI Taxonomy" id="3088"/>
    <lineage>
        <taxon>Eukaryota</taxon>
        <taxon>Viridiplantae</taxon>
        <taxon>Chlorophyta</taxon>
        <taxon>core chlorophytes</taxon>
        <taxon>Chlorophyceae</taxon>
        <taxon>CS clade</taxon>
        <taxon>Sphaeropleales</taxon>
        <taxon>Scenedesmaceae</taxon>
        <taxon>Tetradesmus</taxon>
    </lineage>
</organism>
<dbReference type="SUPFAM" id="SSF48371">
    <property type="entry name" value="ARM repeat"/>
    <property type="match status" value="1"/>
</dbReference>
<dbReference type="CDD" id="cd11558">
    <property type="entry name" value="W2_eIF2B_epsilon"/>
    <property type="match status" value="1"/>
</dbReference>
<feature type="compositionally biased region" description="Low complexity" evidence="7">
    <location>
        <begin position="631"/>
        <end position="646"/>
    </location>
</feature>
<name>A0A383VLX2_TETOB</name>
<dbReference type="InterPro" id="IPR051956">
    <property type="entry name" value="eIF2B_epsilon"/>
</dbReference>
<evidence type="ECO:0000259" key="8">
    <source>
        <dbReference type="PROSITE" id="PS51363"/>
    </source>
</evidence>
<dbReference type="Pfam" id="PF25084">
    <property type="entry name" value="LbH_EIF2B"/>
    <property type="match status" value="1"/>
</dbReference>
<feature type="region of interest" description="Disordered" evidence="7">
    <location>
        <begin position="197"/>
        <end position="230"/>
    </location>
</feature>
<evidence type="ECO:0000313" key="10">
    <source>
        <dbReference type="Proteomes" id="UP000256970"/>
    </source>
</evidence>
<gene>
    <name evidence="9" type="ORF">BQ4739_LOCUS6383</name>
</gene>
<feature type="compositionally biased region" description="Basic residues" evidence="7">
    <location>
        <begin position="213"/>
        <end position="228"/>
    </location>
</feature>
<evidence type="ECO:0000256" key="1">
    <source>
        <dbReference type="ARBA" id="ARBA00004514"/>
    </source>
</evidence>
<dbReference type="InterPro" id="IPR005835">
    <property type="entry name" value="NTP_transferase_dom"/>
</dbReference>
<dbReference type="InterPro" id="IPR029044">
    <property type="entry name" value="Nucleotide-diphossugar_trans"/>
</dbReference>
<dbReference type="CDD" id="cd04197">
    <property type="entry name" value="eIF-2B_epsilon_N"/>
    <property type="match status" value="1"/>
</dbReference>
<reference evidence="9 10" key="1">
    <citation type="submission" date="2016-10" db="EMBL/GenBank/DDBJ databases">
        <authorList>
            <person name="Cai Z."/>
        </authorList>
    </citation>
    <scope>NUCLEOTIDE SEQUENCE [LARGE SCALE GENOMIC DNA]</scope>
</reference>
<dbReference type="Proteomes" id="UP000256970">
    <property type="component" value="Unassembled WGS sequence"/>
</dbReference>
<dbReference type="EMBL" id="FNXT01000673">
    <property type="protein sequence ID" value="SZX65923.1"/>
    <property type="molecule type" value="Genomic_DNA"/>
</dbReference>
<feature type="compositionally biased region" description="Low complexity" evidence="7">
    <location>
        <begin position="483"/>
        <end position="493"/>
    </location>
</feature>
<dbReference type="SMART" id="SM00515">
    <property type="entry name" value="eIF5C"/>
    <property type="match status" value="1"/>
</dbReference>
<dbReference type="InterPro" id="IPR056764">
    <property type="entry name" value="LbH_EIF2B3/5"/>
</dbReference>
<dbReference type="PANTHER" id="PTHR45887:SF1">
    <property type="entry name" value="TRANSLATION INITIATION FACTOR EIF-2B SUBUNIT EPSILON"/>
    <property type="match status" value="1"/>
</dbReference>
<dbReference type="GO" id="GO:0003743">
    <property type="term" value="F:translation initiation factor activity"/>
    <property type="evidence" value="ECO:0007669"/>
    <property type="project" value="TreeGrafter"/>
</dbReference>
<dbReference type="SUPFAM" id="SSF53448">
    <property type="entry name" value="Nucleotide-diphospho-sugar transferases"/>
    <property type="match status" value="1"/>
</dbReference>
<dbReference type="GO" id="GO:0005851">
    <property type="term" value="C:eukaryotic translation initiation factor 2B complex"/>
    <property type="evidence" value="ECO:0007669"/>
    <property type="project" value="TreeGrafter"/>
</dbReference>
<dbReference type="GO" id="GO:0005085">
    <property type="term" value="F:guanyl-nucleotide exchange factor activity"/>
    <property type="evidence" value="ECO:0007669"/>
    <property type="project" value="InterPro"/>
</dbReference>
<dbReference type="PROSITE" id="PS51363">
    <property type="entry name" value="W2"/>
    <property type="match status" value="1"/>
</dbReference>
<dbReference type="InterPro" id="IPR003307">
    <property type="entry name" value="W2_domain"/>
</dbReference>
<evidence type="ECO:0000256" key="3">
    <source>
        <dbReference type="ARBA" id="ARBA00022490"/>
    </source>
</evidence>
<feature type="region of interest" description="Disordered" evidence="7">
    <location>
        <begin position="483"/>
        <end position="547"/>
    </location>
</feature>
<comment type="similarity">
    <text evidence="2">Belongs to the eIF-2B gamma/epsilon subunits family.</text>
</comment>
<dbReference type="STRING" id="3088.A0A383VLX2"/>